<proteinExistence type="predicted"/>
<dbReference type="Pfam" id="PF03471">
    <property type="entry name" value="CorC_HlyC"/>
    <property type="match status" value="1"/>
</dbReference>
<dbReference type="PROSITE" id="PS51846">
    <property type="entry name" value="CNNM"/>
    <property type="match status" value="1"/>
</dbReference>
<evidence type="ECO:0000256" key="4">
    <source>
        <dbReference type="ARBA" id="ARBA00022737"/>
    </source>
</evidence>
<dbReference type="AlphaFoldDB" id="A0A317U853"/>
<dbReference type="PANTHER" id="PTHR43099:SF5">
    <property type="entry name" value="HLYC_CORC FAMILY TRANSPORTER"/>
    <property type="match status" value="1"/>
</dbReference>
<dbReference type="PROSITE" id="PS50006">
    <property type="entry name" value="FHA_DOMAIN"/>
    <property type="match status" value="1"/>
</dbReference>
<evidence type="ECO:0000256" key="5">
    <source>
        <dbReference type="ARBA" id="ARBA00022989"/>
    </source>
</evidence>
<keyword evidence="3 9" id="KW-0812">Transmembrane</keyword>
<dbReference type="Pfam" id="PF01595">
    <property type="entry name" value="CNNM"/>
    <property type="match status" value="1"/>
</dbReference>
<protein>
    <submittedName>
        <fullName evidence="15">HlyC/CorC family transporter</fullName>
    </submittedName>
</protein>
<dbReference type="Gene3D" id="3.10.580.10">
    <property type="entry name" value="CBS-domain"/>
    <property type="match status" value="1"/>
</dbReference>
<dbReference type="SUPFAM" id="SSF56176">
    <property type="entry name" value="FAD-binding/transporter-associated domain-like"/>
    <property type="match status" value="1"/>
</dbReference>
<feature type="transmembrane region" description="Helical" evidence="10">
    <location>
        <begin position="136"/>
        <end position="158"/>
    </location>
</feature>
<dbReference type="InterPro" id="IPR005170">
    <property type="entry name" value="Transptr-assoc_dom"/>
</dbReference>
<sequence>MIHFFQVFLALLLVLLNAFFVAAEFGMVKLRATRVEAIKDNYGLRGTILVHVHKNLDAYLSACQLGITIASLGLGWVGEPAFAELLKPVLIFIGVDSPRVITVIAFFVAFSFISFLHIVVGELMPKSLAVRQSERVSVWTALPLYGFYWLMYPAIWVLNTCSNFLLKVFKLDEVHQTEYFYSTDEIKLLLGTSHLHGELTEEEVEIIEHTLDLADLKVTEVMRFSEEMIVINISKPIQQIIDVIMEHRYSRYPVYDPDKKDVIGIIHVKDLLPIFYQHGEIKELHSLIRPVLKVSRRLPALDLLNKFREGMSHFALVYSGKGTILGFVTIDNLLQVLIGRIKDEFHRTKVDWVLNADGTISASGNCSIYFLEQAIDEDIDIEDEIDTLNGLFLHRLGYLPKEGERIEFPEFNAKIEKATPSKIIKVRIYPKNAEPSEGQNDVKI</sequence>
<dbReference type="CDD" id="cd04590">
    <property type="entry name" value="CBS_pair_CorC_HlyC_assoc"/>
    <property type="match status" value="1"/>
</dbReference>
<evidence type="ECO:0000256" key="2">
    <source>
        <dbReference type="ARBA" id="ARBA00022475"/>
    </source>
</evidence>
<evidence type="ECO:0000313" key="15">
    <source>
        <dbReference type="EMBL" id="RUR23744.1"/>
    </source>
</evidence>
<evidence type="ECO:0000256" key="10">
    <source>
        <dbReference type="SAM" id="Phobius"/>
    </source>
</evidence>
<organism evidence="14 16">
    <name type="scientific">Legionella qingyii</name>
    <dbReference type="NCBI Taxonomy" id="2184757"/>
    <lineage>
        <taxon>Bacteria</taxon>
        <taxon>Pseudomonadati</taxon>
        <taxon>Pseudomonadota</taxon>
        <taxon>Gammaproteobacteria</taxon>
        <taxon>Legionellales</taxon>
        <taxon>Legionellaceae</taxon>
        <taxon>Legionella</taxon>
    </lineage>
</organism>
<dbReference type="PROSITE" id="PS51371">
    <property type="entry name" value="CBS"/>
    <property type="match status" value="2"/>
</dbReference>
<comment type="caution">
    <text evidence="14">The sequence shown here is derived from an EMBL/GenBank/DDBJ whole genome shotgun (WGS) entry which is preliminary data.</text>
</comment>
<keyword evidence="5 9" id="KW-1133">Transmembrane helix</keyword>
<evidence type="ECO:0000313" key="14">
    <source>
        <dbReference type="EMBL" id="PWY56702.1"/>
    </source>
</evidence>
<evidence type="ECO:0000259" key="12">
    <source>
        <dbReference type="PROSITE" id="PS51371"/>
    </source>
</evidence>
<dbReference type="InterPro" id="IPR051676">
    <property type="entry name" value="UPF0053_domain"/>
</dbReference>
<evidence type="ECO:0000259" key="13">
    <source>
        <dbReference type="PROSITE" id="PS51846"/>
    </source>
</evidence>
<dbReference type="RefSeq" id="WP_110141795.1">
    <property type="nucleotide sequence ID" value="NZ_QHJG01000006.1"/>
</dbReference>
<dbReference type="Gene3D" id="3.30.465.10">
    <property type="match status" value="1"/>
</dbReference>
<evidence type="ECO:0000313" key="17">
    <source>
        <dbReference type="Proteomes" id="UP000287374"/>
    </source>
</evidence>
<dbReference type="InterPro" id="IPR046342">
    <property type="entry name" value="CBS_dom_sf"/>
</dbReference>
<feature type="domain" description="CBS" evidence="12">
    <location>
        <begin position="287"/>
        <end position="344"/>
    </location>
</feature>
<dbReference type="GO" id="GO:0050660">
    <property type="term" value="F:flavin adenine dinucleotide binding"/>
    <property type="evidence" value="ECO:0007669"/>
    <property type="project" value="InterPro"/>
</dbReference>
<evidence type="ECO:0000256" key="3">
    <source>
        <dbReference type="ARBA" id="ARBA00022692"/>
    </source>
</evidence>
<dbReference type="OrthoDB" id="9798188at2"/>
<reference evidence="15 17" key="2">
    <citation type="submission" date="2018-12" db="EMBL/GenBank/DDBJ databases">
        <title>Legionella sp,whole genome shotgun sequence.</title>
        <authorList>
            <person name="Wu H."/>
        </authorList>
    </citation>
    <scope>NUCLEOTIDE SEQUENCE [LARGE SCALE GENOMIC DNA]</scope>
    <source>
        <strain evidence="15">Km489</strain>
        <strain evidence="17">km489</strain>
    </source>
</reference>
<evidence type="ECO:0000259" key="11">
    <source>
        <dbReference type="PROSITE" id="PS50006"/>
    </source>
</evidence>
<dbReference type="PANTHER" id="PTHR43099">
    <property type="entry name" value="UPF0053 PROTEIN YRKA"/>
    <property type="match status" value="1"/>
</dbReference>
<dbReference type="GO" id="GO:0005886">
    <property type="term" value="C:plasma membrane"/>
    <property type="evidence" value="ECO:0007669"/>
    <property type="project" value="UniProtKB-SubCell"/>
</dbReference>
<evidence type="ECO:0000256" key="8">
    <source>
        <dbReference type="PROSITE-ProRule" id="PRU00703"/>
    </source>
</evidence>
<dbReference type="SUPFAM" id="SSF54631">
    <property type="entry name" value="CBS-domain pair"/>
    <property type="match status" value="1"/>
</dbReference>
<feature type="domain" description="FHA" evidence="11">
    <location>
        <begin position="336"/>
        <end position="398"/>
    </location>
</feature>
<comment type="subcellular location">
    <subcellularLocation>
        <location evidence="1">Cell membrane</location>
        <topology evidence="1">Multi-pass membrane protein</topology>
    </subcellularLocation>
</comment>
<feature type="transmembrane region" description="Helical" evidence="10">
    <location>
        <begin position="100"/>
        <end position="124"/>
    </location>
</feature>
<reference evidence="14 16" key="1">
    <citation type="submission" date="2018-05" db="EMBL/GenBank/DDBJ databases">
        <title>Legionella qingyii sp.nov., whole genome shotgun sequence.</title>
        <authorList>
            <person name="Wu H."/>
            <person name="Zhu Q."/>
            <person name="Hu C."/>
        </authorList>
    </citation>
    <scope>NUCLEOTIDE SEQUENCE [LARGE SCALE GENOMIC DNA]</scope>
    <source>
        <strain evidence="14 16">HEB18</strain>
    </source>
</reference>
<dbReference type="SMART" id="SM01091">
    <property type="entry name" value="CorC_HlyC"/>
    <property type="match status" value="1"/>
</dbReference>
<evidence type="ECO:0000313" key="16">
    <source>
        <dbReference type="Proteomes" id="UP000247152"/>
    </source>
</evidence>
<feature type="domain" description="CBS" evidence="12">
    <location>
        <begin position="222"/>
        <end position="283"/>
    </location>
</feature>
<dbReference type="InterPro" id="IPR016169">
    <property type="entry name" value="FAD-bd_PCMH_sub2"/>
</dbReference>
<evidence type="ECO:0000256" key="6">
    <source>
        <dbReference type="ARBA" id="ARBA00023122"/>
    </source>
</evidence>
<keyword evidence="7 9" id="KW-0472">Membrane</keyword>
<evidence type="ECO:0000256" key="7">
    <source>
        <dbReference type="ARBA" id="ARBA00023136"/>
    </source>
</evidence>
<feature type="domain" description="CNNM transmembrane" evidence="13">
    <location>
        <begin position="1"/>
        <end position="203"/>
    </location>
</feature>
<dbReference type="SMART" id="SM00116">
    <property type="entry name" value="CBS"/>
    <property type="match status" value="2"/>
</dbReference>
<keyword evidence="6 8" id="KW-0129">CBS domain</keyword>
<dbReference type="Pfam" id="PF00571">
    <property type="entry name" value="CBS"/>
    <property type="match status" value="2"/>
</dbReference>
<dbReference type="Proteomes" id="UP000247152">
    <property type="component" value="Unassembled WGS sequence"/>
</dbReference>
<accession>A0A317U853</accession>
<dbReference type="InterPro" id="IPR036318">
    <property type="entry name" value="FAD-bd_PCMH-like_sf"/>
</dbReference>
<name>A0A317U853_9GAMM</name>
<evidence type="ECO:0000256" key="1">
    <source>
        <dbReference type="ARBA" id="ARBA00004651"/>
    </source>
</evidence>
<keyword evidence="17" id="KW-1185">Reference proteome</keyword>
<keyword evidence="4" id="KW-0677">Repeat</keyword>
<keyword evidence="2" id="KW-1003">Cell membrane</keyword>
<dbReference type="EMBL" id="QHJG01000006">
    <property type="protein sequence ID" value="PWY56702.1"/>
    <property type="molecule type" value="Genomic_DNA"/>
</dbReference>
<evidence type="ECO:0000256" key="9">
    <source>
        <dbReference type="PROSITE-ProRule" id="PRU01193"/>
    </source>
</evidence>
<gene>
    <name evidence="14" type="ORF">DGG96_04650</name>
    <name evidence="15" type="ORF">ELY20_06965</name>
</gene>
<dbReference type="InterPro" id="IPR002550">
    <property type="entry name" value="CNNM"/>
</dbReference>
<dbReference type="InterPro" id="IPR000253">
    <property type="entry name" value="FHA_dom"/>
</dbReference>
<dbReference type="EMBL" id="RZGX01000007">
    <property type="protein sequence ID" value="RUR23744.1"/>
    <property type="molecule type" value="Genomic_DNA"/>
</dbReference>
<dbReference type="InterPro" id="IPR044751">
    <property type="entry name" value="Ion_transp-like_CBS"/>
</dbReference>
<dbReference type="Proteomes" id="UP000287374">
    <property type="component" value="Unassembled WGS sequence"/>
</dbReference>
<dbReference type="InterPro" id="IPR000644">
    <property type="entry name" value="CBS_dom"/>
</dbReference>